<dbReference type="GO" id="GO:0035438">
    <property type="term" value="F:cyclic-di-GMP binding"/>
    <property type="evidence" value="ECO:0007669"/>
    <property type="project" value="InterPro"/>
</dbReference>
<dbReference type="Pfam" id="PF07238">
    <property type="entry name" value="PilZ"/>
    <property type="match status" value="1"/>
</dbReference>
<protein>
    <submittedName>
        <fullName evidence="1">PilZ domain-containing protein</fullName>
    </submittedName>
</protein>
<reference evidence="1 2" key="1">
    <citation type="submission" date="2020-02" db="EMBL/GenBank/DDBJ databases">
        <title>Genome analysis of Thermosulfuriphilus ammonigenes ST65T, an anaerobic thermophilic chemolithoautotrophic bacterium isolated from a deep-sea hydrothermal vent.</title>
        <authorList>
            <person name="Slobodkina G."/>
            <person name="Allioux M."/>
            <person name="Merkel A."/>
            <person name="Alain K."/>
            <person name="Jebbar M."/>
            <person name="Slobodkin A."/>
        </authorList>
    </citation>
    <scope>NUCLEOTIDE SEQUENCE [LARGE SCALE GENOMIC DNA]</scope>
    <source>
        <strain evidence="1 2">ST65</strain>
    </source>
</reference>
<dbReference type="SUPFAM" id="SSF141371">
    <property type="entry name" value="PilZ domain-like"/>
    <property type="match status" value="1"/>
</dbReference>
<dbReference type="InterPro" id="IPR009875">
    <property type="entry name" value="PilZ_domain"/>
</dbReference>
<keyword evidence="2" id="KW-1185">Reference proteome</keyword>
<dbReference type="Gene3D" id="2.40.10.220">
    <property type="entry name" value="predicted glycosyltransferase like domains"/>
    <property type="match status" value="1"/>
</dbReference>
<evidence type="ECO:0000313" key="1">
    <source>
        <dbReference type="EMBL" id="QIJ72790.1"/>
    </source>
</evidence>
<dbReference type="EMBL" id="CP048877">
    <property type="protein sequence ID" value="QIJ72790.1"/>
    <property type="molecule type" value="Genomic_DNA"/>
</dbReference>
<accession>A0A6G7PYU6</accession>
<proteinExistence type="predicted"/>
<gene>
    <name evidence="1" type="ORF">G4V39_11100</name>
</gene>
<organism evidence="1 2">
    <name type="scientific">Thermosulfuriphilus ammonigenes</name>
    <dbReference type="NCBI Taxonomy" id="1936021"/>
    <lineage>
        <taxon>Bacteria</taxon>
        <taxon>Pseudomonadati</taxon>
        <taxon>Thermodesulfobacteriota</taxon>
        <taxon>Thermodesulfobacteria</taxon>
        <taxon>Thermodesulfobacteriales</taxon>
        <taxon>Thermodesulfobacteriaceae</taxon>
        <taxon>Thermosulfuriphilus</taxon>
    </lineage>
</organism>
<name>A0A6G7PYU6_9BACT</name>
<dbReference type="Proteomes" id="UP000502179">
    <property type="component" value="Chromosome"/>
</dbReference>
<dbReference type="KEGG" id="tav:G4V39_11100"/>
<dbReference type="RefSeq" id="WP_166033005.1">
    <property type="nucleotide sequence ID" value="NZ_CP048877.1"/>
</dbReference>
<evidence type="ECO:0000313" key="2">
    <source>
        <dbReference type="Proteomes" id="UP000502179"/>
    </source>
</evidence>
<sequence length="182" mass="21650">MIDQGPRGLVFDKPPRWQPISRKLRVVFRDSSNIWHHFESHFLGQDEKGLRLAYPELLFRLERRQFYRIETPAKSQALYHYKGKEGRGRIKDLSLGGMALTGYSLEVPLREFMEEITLELWLNETTPYPPICLAKAEVVRLVETQELKLMGVKFHLTLREEEVLLQYIRKREVELLKLRRED</sequence>
<dbReference type="AlphaFoldDB" id="A0A6G7PYU6"/>